<dbReference type="InterPro" id="IPR036378">
    <property type="entry name" value="FAS1_dom_sf"/>
</dbReference>
<gene>
    <name evidence="3" type="ORF">HNQ88_003873</name>
</gene>
<dbReference type="RefSeq" id="WP_309941049.1">
    <property type="nucleotide sequence ID" value="NZ_AP025306.1"/>
</dbReference>
<organism evidence="3 4">
    <name type="scientific">Aureibacter tunicatorum</name>
    <dbReference type="NCBI Taxonomy" id="866807"/>
    <lineage>
        <taxon>Bacteria</taxon>
        <taxon>Pseudomonadati</taxon>
        <taxon>Bacteroidota</taxon>
        <taxon>Cytophagia</taxon>
        <taxon>Cytophagales</taxon>
        <taxon>Persicobacteraceae</taxon>
        <taxon>Aureibacter</taxon>
    </lineage>
</organism>
<reference evidence="3" key="1">
    <citation type="submission" date="2023-07" db="EMBL/GenBank/DDBJ databases">
        <title>Genomic Encyclopedia of Type Strains, Phase IV (KMG-IV): sequencing the most valuable type-strain genomes for metagenomic binning, comparative biology and taxonomic classification.</title>
        <authorList>
            <person name="Goeker M."/>
        </authorList>
    </citation>
    <scope>NUCLEOTIDE SEQUENCE</scope>
    <source>
        <strain evidence="3">DSM 26174</strain>
    </source>
</reference>
<dbReference type="Pfam" id="PF02469">
    <property type="entry name" value="Fasciclin"/>
    <property type="match status" value="1"/>
</dbReference>
<dbReference type="InterPro" id="IPR000782">
    <property type="entry name" value="FAS1_domain"/>
</dbReference>
<dbReference type="Gene3D" id="2.30.180.10">
    <property type="entry name" value="FAS1 domain"/>
    <property type="match status" value="2"/>
</dbReference>
<feature type="domain" description="FAS1" evidence="2">
    <location>
        <begin position="33"/>
        <end position="169"/>
    </location>
</feature>
<proteinExistence type="predicted"/>
<feature type="signal peptide" evidence="1">
    <location>
        <begin position="1"/>
        <end position="26"/>
    </location>
</feature>
<accession>A0AAE3XPK6</accession>
<name>A0AAE3XPK6_9BACT</name>
<dbReference type="Proteomes" id="UP001185092">
    <property type="component" value="Unassembled WGS sequence"/>
</dbReference>
<dbReference type="PROSITE" id="PS50213">
    <property type="entry name" value="FAS1"/>
    <property type="match status" value="1"/>
</dbReference>
<comment type="caution">
    <text evidence="3">The sequence shown here is derived from an EMBL/GenBank/DDBJ whole genome shotgun (WGS) entry which is preliminary data.</text>
</comment>
<evidence type="ECO:0000256" key="1">
    <source>
        <dbReference type="SAM" id="SignalP"/>
    </source>
</evidence>
<dbReference type="AlphaFoldDB" id="A0AAE3XPK6"/>
<keyword evidence="1" id="KW-0732">Signal</keyword>
<evidence type="ECO:0000313" key="4">
    <source>
        <dbReference type="Proteomes" id="UP001185092"/>
    </source>
</evidence>
<feature type="chain" id="PRO_5042088442" description="FAS1 domain-containing protein" evidence="1">
    <location>
        <begin position="27"/>
        <end position="333"/>
    </location>
</feature>
<dbReference type="PROSITE" id="PS51257">
    <property type="entry name" value="PROKAR_LIPOPROTEIN"/>
    <property type="match status" value="1"/>
</dbReference>
<evidence type="ECO:0000313" key="3">
    <source>
        <dbReference type="EMBL" id="MDR6240797.1"/>
    </source>
</evidence>
<keyword evidence="4" id="KW-1185">Reference proteome</keyword>
<protein>
    <recommendedName>
        <fullName evidence="2">FAS1 domain-containing protein</fullName>
    </recommendedName>
</protein>
<evidence type="ECO:0000259" key="2">
    <source>
        <dbReference type="PROSITE" id="PS50213"/>
    </source>
</evidence>
<dbReference type="EMBL" id="JAVDQD010000005">
    <property type="protein sequence ID" value="MDR6240797.1"/>
    <property type="molecule type" value="Genomic_DNA"/>
</dbReference>
<dbReference type="SUPFAM" id="SSF82153">
    <property type="entry name" value="FAS1 domain"/>
    <property type="match status" value="2"/>
</dbReference>
<sequence>MKHLFKTLSYTAILSMLLAFFSSCSNDDSSSAPNTVSQQVLSNYGNSEFAKLYKKSKFYDELNKEIDYKVDLFIPTNAALESEFSTEELNSLGQKELDRLIGLHIVKVDYNQSKFTKKLYDTEATNNDGQSIKAHISYNYGNLYINGVKAVEKKNEKYCAIYQIDGFPDPRDIVRILAADEDYSKFYSLLKKVADNESRLKSLIYNKENDFTIFPVDNDGVNTYLKDNNYTNVEDIPLEKAEKIIGRHVAKIRVEANPDKAIIFTNFNGEKSKVEIKNGQARVYYQLEDNNSSKENSQSEVNLSELEKLGLKGGTSILTKLFTSGLSDLFDAF</sequence>